<evidence type="ECO:0000313" key="2">
    <source>
        <dbReference type="EMBL" id="GIG33986.1"/>
    </source>
</evidence>
<dbReference type="RefSeq" id="WP_170209052.1">
    <property type="nucleotide sequence ID" value="NZ_BAABFI010000009.1"/>
</dbReference>
<accession>A0A7Y9FH29</accession>
<dbReference type="CDD" id="cd00371">
    <property type="entry name" value="HMA"/>
    <property type="match status" value="1"/>
</dbReference>
<evidence type="ECO:0000313" key="4">
    <source>
        <dbReference type="Proteomes" id="UP000577956"/>
    </source>
</evidence>
<evidence type="ECO:0000259" key="1">
    <source>
        <dbReference type="PROSITE" id="PS50846"/>
    </source>
</evidence>
<feature type="domain" description="HMA" evidence="1">
    <location>
        <begin position="2"/>
        <end position="70"/>
    </location>
</feature>
<reference evidence="2 5" key="2">
    <citation type="submission" date="2021-01" db="EMBL/GenBank/DDBJ databases">
        <title>Whole genome shotgun sequence of Cellulomonas oligotrophica NBRC 109435.</title>
        <authorList>
            <person name="Komaki H."/>
            <person name="Tamura T."/>
        </authorList>
    </citation>
    <scope>NUCLEOTIDE SEQUENCE [LARGE SCALE GENOMIC DNA]</scope>
    <source>
        <strain evidence="2 5">NBRC 109435</strain>
    </source>
</reference>
<dbReference type="Gene3D" id="3.30.70.100">
    <property type="match status" value="1"/>
</dbReference>
<dbReference type="EMBL" id="BONN01000011">
    <property type="protein sequence ID" value="GIG33986.1"/>
    <property type="molecule type" value="Genomic_DNA"/>
</dbReference>
<keyword evidence="5" id="KW-1185">Reference proteome</keyword>
<dbReference type="InterPro" id="IPR036163">
    <property type="entry name" value="HMA_dom_sf"/>
</dbReference>
<comment type="caution">
    <text evidence="3">The sequence shown here is derived from an EMBL/GenBank/DDBJ whole genome shotgun (WGS) entry which is preliminary data.</text>
</comment>
<protein>
    <submittedName>
        <fullName evidence="3">Copper chaperone CopZ</fullName>
    </submittedName>
</protein>
<name>A0A7Y9FH29_9CELL</name>
<evidence type="ECO:0000313" key="3">
    <source>
        <dbReference type="EMBL" id="NYD87206.1"/>
    </source>
</evidence>
<dbReference type="Pfam" id="PF00403">
    <property type="entry name" value="HMA"/>
    <property type="match status" value="1"/>
</dbReference>
<evidence type="ECO:0000313" key="5">
    <source>
        <dbReference type="Proteomes" id="UP000618382"/>
    </source>
</evidence>
<organism evidence="3 4">
    <name type="scientific">Cellulomonas oligotrophica</name>
    <dbReference type="NCBI Taxonomy" id="931536"/>
    <lineage>
        <taxon>Bacteria</taxon>
        <taxon>Bacillati</taxon>
        <taxon>Actinomycetota</taxon>
        <taxon>Actinomycetes</taxon>
        <taxon>Micrococcales</taxon>
        <taxon>Cellulomonadaceae</taxon>
        <taxon>Cellulomonas</taxon>
    </lineage>
</organism>
<dbReference type="Proteomes" id="UP000577956">
    <property type="component" value="Unassembled WGS sequence"/>
</dbReference>
<dbReference type="InterPro" id="IPR006121">
    <property type="entry name" value="HMA_dom"/>
</dbReference>
<dbReference type="GO" id="GO:0046872">
    <property type="term" value="F:metal ion binding"/>
    <property type="evidence" value="ECO:0007669"/>
    <property type="project" value="InterPro"/>
</dbReference>
<gene>
    <name evidence="3" type="ORF">BKA21_002755</name>
    <name evidence="2" type="ORF">Col01nite_31450</name>
</gene>
<dbReference type="SUPFAM" id="SSF55008">
    <property type="entry name" value="HMA, heavy metal-associated domain"/>
    <property type="match status" value="1"/>
</dbReference>
<sequence length="78" mass="7703">MTTTSFVLEGLTCSSCLAEALEAIFEVDGVTRVAVDLVAGGGSPAVVDGSAPLTVGDLRAAVGRVGFGLVELPPAAAR</sequence>
<dbReference type="AlphaFoldDB" id="A0A7Y9FH29"/>
<proteinExistence type="predicted"/>
<dbReference type="Proteomes" id="UP000618382">
    <property type="component" value="Unassembled WGS sequence"/>
</dbReference>
<dbReference type="EMBL" id="JACCBK010000001">
    <property type="protein sequence ID" value="NYD87206.1"/>
    <property type="molecule type" value="Genomic_DNA"/>
</dbReference>
<dbReference type="PROSITE" id="PS50846">
    <property type="entry name" value="HMA_2"/>
    <property type="match status" value="1"/>
</dbReference>
<reference evidence="3 4" key="1">
    <citation type="submission" date="2020-07" db="EMBL/GenBank/DDBJ databases">
        <title>Sequencing the genomes of 1000 actinobacteria strains.</title>
        <authorList>
            <person name="Klenk H.-P."/>
        </authorList>
    </citation>
    <scope>NUCLEOTIDE SEQUENCE [LARGE SCALE GENOMIC DNA]</scope>
    <source>
        <strain evidence="3 4">DSM 24482</strain>
    </source>
</reference>